<keyword evidence="1" id="KW-1133">Transmembrane helix</keyword>
<dbReference type="Proteomes" id="UP000664859">
    <property type="component" value="Unassembled WGS sequence"/>
</dbReference>
<dbReference type="EMBL" id="JAFCMP010000335">
    <property type="protein sequence ID" value="KAG5181187.1"/>
    <property type="molecule type" value="Genomic_DNA"/>
</dbReference>
<evidence type="ECO:0000256" key="1">
    <source>
        <dbReference type="SAM" id="Phobius"/>
    </source>
</evidence>
<reference evidence="2" key="1">
    <citation type="submission" date="2021-02" db="EMBL/GenBank/DDBJ databases">
        <title>First Annotated Genome of the Yellow-green Alga Tribonema minus.</title>
        <authorList>
            <person name="Mahan K.M."/>
        </authorList>
    </citation>
    <scope>NUCLEOTIDE SEQUENCE</scope>
    <source>
        <strain evidence="2">UTEX B ZZ1240</strain>
    </source>
</reference>
<feature type="transmembrane region" description="Helical" evidence="1">
    <location>
        <begin position="284"/>
        <end position="303"/>
    </location>
</feature>
<dbReference type="AlphaFoldDB" id="A0A835YT83"/>
<keyword evidence="1" id="KW-0472">Membrane</keyword>
<evidence type="ECO:0000313" key="3">
    <source>
        <dbReference type="Proteomes" id="UP000664859"/>
    </source>
</evidence>
<gene>
    <name evidence="2" type="ORF">JKP88DRAFT_246392</name>
</gene>
<comment type="caution">
    <text evidence="2">The sequence shown here is derived from an EMBL/GenBank/DDBJ whole genome shotgun (WGS) entry which is preliminary data.</text>
</comment>
<proteinExistence type="predicted"/>
<feature type="transmembrane region" description="Helical" evidence="1">
    <location>
        <begin position="334"/>
        <end position="352"/>
    </location>
</feature>
<evidence type="ECO:0000313" key="2">
    <source>
        <dbReference type="EMBL" id="KAG5181187.1"/>
    </source>
</evidence>
<organism evidence="2 3">
    <name type="scientific">Tribonema minus</name>
    <dbReference type="NCBI Taxonomy" id="303371"/>
    <lineage>
        <taxon>Eukaryota</taxon>
        <taxon>Sar</taxon>
        <taxon>Stramenopiles</taxon>
        <taxon>Ochrophyta</taxon>
        <taxon>PX clade</taxon>
        <taxon>Xanthophyceae</taxon>
        <taxon>Tribonematales</taxon>
        <taxon>Tribonemataceae</taxon>
        <taxon>Tribonema</taxon>
    </lineage>
</organism>
<name>A0A835YT83_9STRA</name>
<accession>A0A835YT83</accession>
<feature type="transmembrane region" description="Helical" evidence="1">
    <location>
        <begin position="364"/>
        <end position="389"/>
    </location>
</feature>
<keyword evidence="3" id="KW-1185">Reference proteome</keyword>
<keyword evidence="1" id="KW-0812">Transmembrane</keyword>
<sequence>MEMPPMRPGPTRFHMRVGAVLCLGFIALRVALLSGCRPGGAAAAAAAAAAAVAVEQRSVVSRVPPPLYAPPATTCPRDNPGAAAARSAAAFSASTWTLHDYAAARKAAGVPPAAACAHGELSAAAACAAAAAGSSAYGGGCGGGGGAWLFASDLTLLDYLGSLAPLGFTLYPFVHPRTAALYTLLDPLRASYGACAGGGALRRLYAPLVDTLPRALPPPARAAAAVLLVDAAPLLGALPLLHLDPNLPAMPTATGDGDAGAETWRQRRFWFGWLLGQRAMGADIVFIALVKLICLTIASWRCYARLLRGAAPQLRVLPISARCARALRTRADWYLEDMMYVFVFHPCLYAFYKYRLSWKFRLVMGVGFLWMEVVQMRLLACVCALLLIAPPPLRRTRRYAAARNHVARWCHMRFGVDFTDDDRVDKMARSNW</sequence>
<protein>
    <submittedName>
        <fullName evidence="2">Uncharacterized protein</fullName>
    </submittedName>
</protein>